<keyword evidence="2" id="KW-0460">Magnesium</keyword>
<evidence type="ECO:0000256" key="2">
    <source>
        <dbReference type="HAMAP-Rule" id="MF_01139"/>
    </source>
</evidence>
<comment type="function">
    <text evidence="2">Catalyzes the condensation of isopentenyl diphosphate (IPP) with allylic pyrophosphates generating different type of terpenoids.</text>
</comment>
<dbReference type="PANTHER" id="PTHR10291:SF0">
    <property type="entry name" value="DEHYDRODOLICHYL DIPHOSPHATE SYNTHASE 2"/>
    <property type="match status" value="1"/>
</dbReference>
<dbReference type="EC" id="2.5.1.-" evidence="2"/>
<feature type="binding site" evidence="2">
    <location>
        <position position="37"/>
    </location>
    <ligand>
        <name>substrate</name>
    </ligand>
</feature>
<feature type="binding site" evidence="2">
    <location>
        <position position="24"/>
    </location>
    <ligand>
        <name>substrate</name>
    </ligand>
</feature>
<feature type="active site" description="Proton acceptor" evidence="2">
    <location>
        <position position="68"/>
    </location>
</feature>
<sequence>MNKSIDKDRIPKHIAIIMDGNGRWAKKQGMMDRVFGHKHAIKTVKNITDACGKLGVEYLTLYAFSTENWNRPRTEVNALMTLLVSTLKKEIKELDKNGVKLKVIGEMSELPKTCQVELNQSMELTKDNKGLQLNLALSYSGRSEITVAMKKMVEMAQKGTLNADQVNEEFISKQLYTAGMPDPDLMIRTSGEMRISNFLLWQIAYSEIYITDVLWPDFTVEHLYDAIADYQGRERRFGKTSEQLQH</sequence>
<feature type="binding site" evidence="2">
    <location>
        <begin position="194"/>
        <end position="196"/>
    </location>
    <ligand>
        <name>substrate</name>
    </ligand>
</feature>
<evidence type="ECO:0000313" key="3">
    <source>
        <dbReference type="EMBL" id="MDR6238071.1"/>
    </source>
</evidence>
<dbReference type="InterPro" id="IPR018520">
    <property type="entry name" value="UPP_synth-like_CS"/>
</dbReference>
<feature type="active site" evidence="2">
    <location>
        <position position="19"/>
    </location>
</feature>
<proteinExistence type="inferred from homology"/>
<dbReference type="NCBIfam" id="TIGR00055">
    <property type="entry name" value="uppS"/>
    <property type="match status" value="1"/>
</dbReference>
<feature type="binding site" evidence="2">
    <location>
        <position position="207"/>
    </location>
    <ligand>
        <name>Mg(2+)</name>
        <dbReference type="ChEBI" id="CHEBI:18420"/>
    </ligand>
</feature>
<dbReference type="EMBL" id="JAVDQD010000001">
    <property type="protein sequence ID" value="MDR6238071.1"/>
    <property type="molecule type" value="Genomic_DNA"/>
</dbReference>
<feature type="binding site" evidence="2">
    <location>
        <begin position="65"/>
        <end position="67"/>
    </location>
    <ligand>
        <name>substrate</name>
    </ligand>
</feature>
<dbReference type="CDD" id="cd00475">
    <property type="entry name" value="Cis_IPPS"/>
    <property type="match status" value="1"/>
</dbReference>
<dbReference type="Gene3D" id="3.40.1180.10">
    <property type="entry name" value="Decaprenyl diphosphate synthase-like"/>
    <property type="match status" value="1"/>
</dbReference>
<dbReference type="InterPro" id="IPR036424">
    <property type="entry name" value="UPP_synth-like_sf"/>
</dbReference>
<comment type="subunit">
    <text evidence="2">Homodimer.</text>
</comment>
<keyword evidence="4" id="KW-1185">Reference proteome</keyword>
<comment type="similarity">
    <text evidence="2">Belongs to the UPP synthase family.</text>
</comment>
<feature type="binding site" evidence="2">
    <location>
        <begin position="20"/>
        <end position="23"/>
    </location>
    <ligand>
        <name>substrate</name>
    </ligand>
</feature>
<dbReference type="FunFam" id="3.40.1180.10:FF:000001">
    <property type="entry name" value="(2E,6E)-farnesyl-diphosphate-specific ditrans,polycis-undecaprenyl-diphosphate synthase"/>
    <property type="match status" value="1"/>
</dbReference>
<dbReference type="RefSeq" id="WP_309937540.1">
    <property type="nucleotide sequence ID" value="NZ_AP025305.1"/>
</dbReference>
<dbReference type="SUPFAM" id="SSF64005">
    <property type="entry name" value="Undecaprenyl diphosphate synthase"/>
    <property type="match status" value="1"/>
</dbReference>
<organism evidence="3 4">
    <name type="scientific">Aureibacter tunicatorum</name>
    <dbReference type="NCBI Taxonomy" id="866807"/>
    <lineage>
        <taxon>Bacteria</taxon>
        <taxon>Pseudomonadati</taxon>
        <taxon>Bacteroidota</taxon>
        <taxon>Cytophagia</taxon>
        <taxon>Cytophagales</taxon>
        <taxon>Persicobacteraceae</taxon>
        <taxon>Aureibacter</taxon>
    </lineage>
</organism>
<protein>
    <recommendedName>
        <fullName evidence="2">Isoprenyl transferase</fullName>
        <ecNumber evidence="2">2.5.1.-</ecNumber>
    </recommendedName>
</protein>
<dbReference type="NCBIfam" id="NF011405">
    <property type="entry name" value="PRK14830.1"/>
    <property type="match status" value="1"/>
</dbReference>
<dbReference type="AlphaFoldDB" id="A0AAE3XI08"/>
<feature type="binding site" evidence="2">
    <location>
        <position position="19"/>
    </location>
    <ligand>
        <name>Mg(2+)</name>
        <dbReference type="ChEBI" id="CHEBI:18420"/>
    </ligand>
</feature>
<dbReference type="GO" id="GO:0045547">
    <property type="term" value="F:ditrans,polycis-polyprenyl diphosphate synthase [(2E,6E)-farnesyl diphosphate specific] activity"/>
    <property type="evidence" value="ECO:0007669"/>
    <property type="project" value="TreeGrafter"/>
</dbReference>
<keyword evidence="1 2" id="KW-0808">Transferase</keyword>
<feature type="binding site" evidence="2">
    <location>
        <position position="71"/>
    </location>
    <ligand>
        <name>substrate</name>
    </ligand>
</feature>
<keyword evidence="2" id="KW-0479">Metal-binding</keyword>
<feature type="binding site" evidence="2">
    <location>
        <position position="69"/>
    </location>
    <ligand>
        <name>substrate</name>
    </ligand>
</feature>
<dbReference type="GO" id="GO:0000287">
    <property type="term" value="F:magnesium ion binding"/>
    <property type="evidence" value="ECO:0007669"/>
    <property type="project" value="UniProtKB-UniRule"/>
</dbReference>
<gene>
    <name evidence="3" type="ORF">HNQ88_001047</name>
</gene>
<accession>A0AAE3XI08</accession>
<name>A0AAE3XI08_9BACT</name>
<dbReference type="PROSITE" id="PS01066">
    <property type="entry name" value="UPP_SYNTHASE"/>
    <property type="match status" value="1"/>
</dbReference>
<dbReference type="PANTHER" id="PTHR10291">
    <property type="entry name" value="DEHYDRODOLICHYL DIPHOSPHATE SYNTHASE FAMILY MEMBER"/>
    <property type="match status" value="1"/>
</dbReference>
<evidence type="ECO:0000256" key="1">
    <source>
        <dbReference type="ARBA" id="ARBA00022679"/>
    </source>
</evidence>
<dbReference type="InterPro" id="IPR001441">
    <property type="entry name" value="UPP_synth-like"/>
</dbReference>
<reference evidence="3" key="1">
    <citation type="submission" date="2023-07" db="EMBL/GenBank/DDBJ databases">
        <title>Genomic Encyclopedia of Type Strains, Phase IV (KMG-IV): sequencing the most valuable type-strain genomes for metagenomic binning, comparative biology and taxonomic classification.</title>
        <authorList>
            <person name="Goeker M."/>
        </authorList>
    </citation>
    <scope>NUCLEOTIDE SEQUENCE</scope>
    <source>
        <strain evidence="3">DSM 26174</strain>
    </source>
</reference>
<dbReference type="Proteomes" id="UP001185092">
    <property type="component" value="Unassembled WGS sequence"/>
</dbReference>
<dbReference type="HAMAP" id="MF_01139">
    <property type="entry name" value="ISPT"/>
    <property type="match status" value="1"/>
</dbReference>
<feature type="binding site" evidence="2">
    <location>
        <position position="188"/>
    </location>
    <ligand>
        <name>substrate</name>
    </ligand>
</feature>
<evidence type="ECO:0000313" key="4">
    <source>
        <dbReference type="Proteomes" id="UP001185092"/>
    </source>
</evidence>
<comment type="caution">
    <text evidence="3">The sequence shown here is derived from an EMBL/GenBank/DDBJ whole genome shotgun (WGS) entry which is preliminary data.</text>
</comment>
<dbReference type="Pfam" id="PF01255">
    <property type="entry name" value="Prenyltransf"/>
    <property type="match status" value="1"/>
</dbReference>
<comment type="cofactor">
    <cofactor evidence="2">
        <name>Mg(2+)</name>
        <dbReference type="ChEBI" id="CHEBI:18420"/>
    </cofactor>
    <text evidence="2">Binds 2 magnesium ions per subunit.</text>
</comment>
<dbReference type="GO" id="GO:0016094">
    <property type="term" value="P:polyprenol biosynthetic process"/>
    <property type="evidence" value="ECO:0007669"/>
    <property type="project" value="TreeGrafter"/>
</dbReference>
<feature type="binding site" evidence="2">
    <location>
        <position position="33"/>
    </location>
    <ligand>
        <name>substrate</name>
    </ligand>
</feature>